<protein>
    <recommendedName>
        <fullName evidence="2">DUF1569 domain-containing protein</fullName>
    </recommendedName>
</protein>
<gene>
    <name evidence="1" type="ORF">MNBD_PLANCTO03-2244</name>
</gene>
<sequence>MGYIGYAGGTMNINTKKVDSRREVKLETLDDLAAEADQIAQAEAAGKVQPLGNWSPGQNLQHLARFMTCSLDGFEGKLPIMLRLFGRILRVVLGKRIFLSPPPPGYKLPTTVSFGPAVEISAADGAAELCAVIERIKDGGVFIPASPLLGRITREQWIELHLRHAELHLSFVGLEG</sequence>
<organism evidence="1">
    <name type="scientific">hydrothermal vent metagenome</name>
    <dbReference type="NCBI Taxonomy" id="652676"/>
    <lineage>
        <taxon>unclassified sequences</taxon>
        <taxon>metagenomes</taxon>
        <taxon>ecological metagenomes</taxon>
    </lineage>
</organism>
<name>A0A3B1E2S9_9ZZZZ</name>
<accession>A0A3B1E2S9</accession>
<dbReference type="InterPro" id="IPR034660">
    <property type="entry name" value="DinB/YfiT-like"/>
</dbReference>
<dbReference type="EMBL" id="UOGK01000284">
    <property type="protein sequence ID" value="VAX39755.1"/>
    <property type="molecule type" value="Genomic_DNA"/>
</dbReference>
<dbReference type="AlphaFoldDB" id="A0A3B1E2S9"/>
<evidence type="ECO:0008006" key="2">
    <source>
        <dbReference type="Google" id="ProtNLM"/>
    </source>
</evidence>
<evidence type="ECO:0000313" key="1">
    <source>
        <dbReference type="EMBL" id="VAX39755.1"/>
    </source>
</evidence>
<dbReference type="InterPro" id="IPR011463">
    <property type="entry name" value="DUF1569"/>
</dbReference>
<dbReference type="Pfam" id="PF07606">
    <property type="entry name" value="DUF1569"/>
    <property type="match status" value="1"/>
</dbReference>
<proteinExistence type="predicted"/>
<reference evidence="1" key="1">
    <citation type="submission" date="2018-06" db="EMBL/GenBank/DDBJ databases">
        <authorList>
            <person name="Zhirakovskaya E."/>
        </authorList>
    </citation>
    <scope>NUCLEOTIDE SEQUENCE</scope>
</reference>
<dbReference type="Gene3D" id="1.20.120.450">
    <property type="entry name" value="dinb family like domain"/>
    <property type="match status" value="1"/>
</dbReference>